<accession>A0A0K2VAM5</accession>
<sequence length="72" mass="8121">RYQDFSVLNNTKLCTQTSTATYHHHYRQLDALLSVLTTSHIISAVPGCICKCVRAKLYNGDAHVTQPYNLII</sequence>
<reference evidence="1" key="1">
    <citation type="submission" date="2014-05" db="EMBL/GenBank/DDBJ databases">
        <authorList>
            <person name="Chronopoulou M."/>
        </authorList>
    </citation>
    <scope>NUCLEOTIDE SEQUENCE</scope>
    <source>
        <tissue evidence="1">Whole organism</tissue>
    </source>
</reference>
<feature type="non-terminal residue" evidence="1">
    <location>
        <position position="1"/>
    </location>
</feature>
<dbReference type="EMBL" id="HACA01030242">
    <property type="protein sequence ID" value="CDW47603.1"/>
    <property type="molecule type" value="Transcribed_RNA"/>
</dbReference>
<name>A0A0K2VAM5_LEPSM</name>
<evidence type="ECO:0000313" key="1">
    <source>
        <dbReference type="EMBL" id="CDW47603.1"/>
    </source>
</evidence>
<organism evidence="1">
    <name type="scientific">Lepeophtheirus salmonis</name>
    <name type="common">Salmon louse</name>
    <name type="synonym">Caligus salmonis</name>
    <dbReference type="NCBI Taxonomy" id="72036"/>
    <lineage>
        <taxon>Eukaryota</taxon>
        <taxon>Metazoa</taxon>
        <taxon>Ecdysozoa</taxon>
        <taxon>Arthropoda</taxon>
        <taxon>Crustacea</taxon>
        <taxon>Multicrustacea</taxon>
        <taxon>Hexanauplia</taxon>
        <taxon>Copepoda</taxon>
        <taxon>Siphonostomatoida</taxon>
        <taxon>Caligidae</taxon>
        <taxon>Lepeophtheirus</taxon>
    </lineage>
</organism>
<dbReference type="AlphaFoldDB" id="A0A0K2VAM5"/>
<protein>
    <submittedName>
        <fullName evidence="1">Uncharacterized protein</fullName>
    </submittedName>
</protein>
<proteinExistence type="predicted"/>